<dbReference type="EMBL" id="BSTI01000002">
    <property type="protein sequence ID" value="GLY64170.1"/>
    <property type="molecule type" value="Genomic_DNA"/>
</dbReference>
<comment type="caution">
    <text evidence="1">The sequence shown here is derived from an EMBL/GenBank/DDBJ whole genome shotgun (WGS) entry which is preliminary data.</text>
</comment>
<dbReference type="InterPro" id="IPR036894">
    <property type="entry name" value="YbaB-like_sf"/>
</dbReference>
<dbReference type="GO" id="GO:0003677">
    <property type="term" value="F:DNA binding"/>
    <property type="evidence" value="ECO:0007669"/>
    <property type="project" value="InterPro"/>
</dbReference>
<dbReference type="Gene3D" id="3.30.1310.10">
    <property type="entry name" value="Nucleoid-associated protein YbaB-like domain"/>
    <property type="match status" value="1"/>
</dbReference>
<protein>
    <submittedName>
        <fullName evidence="1">Uncharacterized protein</fullName>
    </submittedName>
</protein>
<keyword evidence="2" id="KW-1185">Reference proteome</keyword>
<evidence type="ECO:0000313" key="1">
    <source>
        <dbReference type="EMBL" id="GLY64170.1"/>
    </source>
</evidence>
<dbReference type="Proteomes" id="UP001165136">
    <property type="component" value="Unassembled WGS sequence"/>
</dbReference>
<dbReference type="SUPFAM" id="SSF82607">
    <property type="entry name" value="YbaB-like"/>
    <property type="match status" value="1"/>
</dbReference>
<reference evidence="1" key="1">
    <citation type="submission" date="2023-03" db="EMBL/GenBank/DDBJ databases">
        <title>Amycolatopsis taiwanensis NBRC 103393.</title>
        <authorList>
            <person name="Ichikawa N."/>
            <person name="Sato H."/>
            <person name="Tonouchi N."/>
        </authorList>
    </citation>
    <scope>NUCLEOTIDE SEQUENCE</scope>
    <source>
        <strain evidence="1">NBRC 103393</strain>
    </source>
</reference>
<gene>
    <name evidence="1" type="ORF">Atai01_07890</name>
</gene>
<organism evidence="1 2">
    <name type="scientific">Amycolatopsis taiwanensis</name>
    <dbReference type="NCBI Taxonomy" id="342230"/>
    <lineage>
        <taxon>Bacteria</taxon>
        <taxon>Bacillati</taxon>
        <taxon>Actinomycetota</taxon>
        <taxon>Actinomycetes</taxon>
        <taxon>Pseudonocardiales</taxon>
        <taxon>Pseudonocardiaceae</taxon>
        <taxon>Amycolatopsis</taxon>
    </lineage>
</organism>
<name>A0A9W6QWE6_9PSEU</name>
<dbReference type="InterPro" id="IPR004401">
    <property type="entry name" value="YbaB/EbfC"/>
</dbReference>
<dbReference type="AlphaFoldDB" id="A0A9W6QWE6"/>
<proteinExistence type="predicted"/>
<sequence length="119" mass="12901">MDMYDEYRQLAEDVRSAQAQMAEVRAEASSDDGLITAVVGGSGELVSLRLDPRIYRSPDSDQLAADITAVVHEAAEGARQETFEILAGFLPPEAQAETADFRAGPLLHELDRQVAGRGR</sequence>
<accession>A0A9W6QWE6</accession>
<dbReference type="Pfam" id="PF02575">
    <property type="entry name" value="YbaB_DNA_bd"/>
    <property type="match status" value="1"/>
</dbReference>
<evidence type="ECO:0000313" key="2">
    <source>
        <dbReference type="Proteomes" id="UP001165136"/>
    </source>
</evidence>